<dbReference type="EMBL" id="CACSIM010000004">
    <property type="protein sequence ID" value="CAA0109877.1"/>
    <property type="molecule type" value="Genomic_DNA"/>
</dbReference>
<evidence type="ECO:0000313" key="2">
    <source>
        <dbReference type="EMBL" id="CAA0092564.1"/>
    </source>
</evidence>
<keyword evidence="4" id="KW-1185">Reference proteome</keyword>
<name>A0A5S9NQ30_9GAMM</name>
<evidence type="ECO:0000313" key="5">
    <source>
        <dbReference type="Proteomes" id="UP000439591"/>
    </source>
</evidence>
<evidence type="ECO:0000259" key="1">
    <source>
        <dbReference type="Pfam" id="PF03259"/>
    </source>
</evidence>
<dbReference type="AlphaFoldDB" id="A0A5S9NQ30"/>
<accession>A0A5S9NQ30</accession>
<sequence length="135" mass="14966">MALSKQLTSDLHQLFIEYAENDYALDMISLATTDGFPVHHFSRLHDELDIETMAAAASTLYSVSNAVAKQILSKQFKITFIESEQGNIAFVSLKINDQDFVLSMSASNAMNIANLRLLINRLATKICTLDLPNIA</sequence>
<evidence type="ECO:0000313" key="4">
    <source>
        <dbReference type="Proteomes" id="UP000435877"/>
    </source>
</evidence>
<dbReference type="SUPFAM" id="SSF103196">
    <property type="entry name" value="Roadblock/LC7 domain"/>
    <property type="match status" value="1"/>
</dbReference>
<gene>
    <name evidence="2" type="ORF">IHBHHGIJ_02319</name>
    <name evidence="3" type="ORF">KFEGEMFD_02506</name>
</gene>
<dbReference type="Proteomes" id="UP000435877">
    <property type="component" value="Unassembled WGS sequence"/>
</dbReference>
<organism evidence="2 4">
    <name type="scientific">Zhongshania aliphaticivorans</name>
    <dbReference type="NCBI Taxonomy" id="1470434"/>
    <lineage>
        <taxon>Bacteria</taxon>
        <taxon>Pseudomonadati</taxon>
        <taxon>Pseudomonadota</taxon>
        <taxon>Gammaproteobacteria</taxon>
        <taxon>Cellvibrionales</taxon>
        <taxon>Spongiibacteraceae</taxon>
        <taxon>Zhongshania</taxon>
    </lineage>
</organism>
<dbReference type="Gene3D" id="3.30.450.30">
    <property type="entry name" value="Dynein light chain 2a, cytoplasmic"/>
    <property type="match status" value="1"/>
</dbReference>
<evidence type="ECO:0000313" key="3">
    <source>
        <dbReference type="EMBL" id="CAA0109877.1"/>
    </source>
</evidence>
<proteinExistence type="predicted"/>
<protein>
    <recommendedName>
        <fullName evidence="1">Roadblock/LAMTOR2 domain-containing protein</fullName>
    </recommendedName>
</protein>
<dbReference type="Pfam" id="PF03259">
    <property type="entry name" value="Robl_LC7"/>
    <property type="match status" value="1"/>
</dbReference>
<reference evidence="4 5" key="1">
    <citation type="submission" date="2019-11" db="EMBL/GenBank/DDBJ databases">
        <authorList>
            <person name="Holert J."/>
        </authorList>
    </citation>
    <scope>NUCLEOTIDE SEQUENCE [LARGE SCALE GENOMIC DNA]</scope>
    <source>
        <strain evidence="3">BC3_2A</strain>
        <strain evidence="2">SB11_1A</strain>
    </source>
</reference>
<dbReference type="EMBL" id="CACSIK010000001">
    <property type="protein sequence ID" value="CAA0092564.1"/>
    <property type="molecule type" value="Genomic_DNA"/>
</dbReference>
<dbReference type="InterPro" id="IPR004942">
    <property type="entry name" value="Roadblock/LAMTOR2_dom"/>
</dbReference>
<dbReference type="OrthoDB" id="5738631at2"/>
<dbReference type="RefSeq" id="WP_159268875.1">
    <property type="nucleotide sequence ID" value="NZ_CACSIK010000001.1"/>
</dbReference>
<dbReference type="Proteomes" id="UP000439591">
    <property type="component" value="Unassembled WGS sequence"/>
</dbReference>
<feature type="domain" description="Roadblock/LAMTOR2" evidence="1">
    <location>
        <begin position="26"/>
        <end position="91"/>
    </location>
</feature>